<keyword evidence="3" id="KW-1185">Reference proteome</keyword>
<dbReference type="PROSITE" id="PS51257">
    <property type="entry name" value="PROKAR_LIPOPROTEIN"/>
    <property type="match status" value="1"/>
</dbReference>
<proteinExistence type="predicted"/>
<dbReference type="HOGENOM" id="CLU_745573_0_0_6"/>
<name>Q2SDS9_HAHCH</name>
<dbReference type="OrthoDB" id="5592990at2"/>
<evidence type="ECO:0000313" key="2">
    <source>
        <dbReference type="EMBL" id="ABC31195.1"/>
    </source>
</evidence>
<evidence type="ECO:0000256" key="1">
    <source>
        <dbReference type="SAM" id="SignalP"/>
    </source>
</evidence>
<dbReference type="AlphaFoldDB" id="Q2SDS9"/>
<evidence type="ECO:0000313" key="3">
    <source>
        <dbReference type="Proteomes" id="UP000000238"/>
    </source>
</evidence>
<keyword evidence="1" id="KW-0732">Signal</keyword>
<dbReference type="Proteomes" id="UP000000238">
    <property type="component" value="Chromosome"/>
</dbReference>
<feature type="signal peptide" evidence="1">
    <location>
        <begin position="1"/>
        <end position="18"/>
    </location>
</feature>
<sequence>MMKRPLRAMTLTFAAVLAGCGGGGESNDDRATAYLGAPGVAGLNYRTASQSGVTGDHGEFRYYPGETVTFFIGDVVLAQDVPIKRFMTPIDFDPTWEQTIYPGTVVGGLTTHKEQEKQVLNAESNISVNTARFLVSIDFDSDTENGIQIRGSTRTTVESSVNAAGVDFTTDPAIFGNLDDYPESPENLLVAELCLREVCSDLTPLETVAAASVGVNWVNTLNTNIFLREGGHIFLESEHIEANAGDTRTFSVQIRLIDISVGLADLEVKTVDELPDSDGEIPDPPRSVISIIPDPAPESREFSFMITGESGEETEIVVNMRLDGDYRWYQKVMRVTLL</sequence>
<feature type="chain" id="PRO_5004214982" evidence="1">
    <location>
        <begin position="19"/>
        <end position="338"/>
    </location>
</feature>
<dbReference type="KEGG" id="hch:HCH_04492"/>
<dbReference type="RefSeq" id="WP_011398262.1">
    <property type="nucleotide sequence ID" value="NC_007645.1"/>
</dbReference>
<gene>
    <name evidence="2" type="ordered locus">HCH_04492</name>
</gene>
<organism evidence="2 3">
    <name type="scientific">Hahella chejuensis (strain KCTC 2396)</name>
    <dbReference type="NCBI Taxonomy" id="349521"/>
    <lineage>
        <taxon>Bacteria</taxon>
        <taxon>Pseudomonadati</taxon>
        <taxon>Pseudomonadota</taxon>
        <taxon>Gammaproteobacteria</taxon>
        <taxon>Oceanospirillales</taxon>
        <taxon>Hahellaceae</taxon>
        <taxon>Hahella</taxon>
    </lineage>
</organism>
<dbReference type="eggNOG" id="ENOG5033FQS">
    <property type="taxonomic scope" value="Bacteria"/>
</dbReference>
<reference evidence="2 3" key="1">
    <citation type="journal article" date="2005" name="Nucleic Acids Res.">
        <title>Genomic blueprint of Hahella chejuensis, a marine microbe producing an algicidal agent.</title>
        <authorList>
            <person name="Jeong H."/>
            <person name="Yim J.H."/>
            <person name="Lee C."/>
            <person name="Choi S.-H."/>
            <person name="Park Y.K."/>
            <person name="Yoon S.H."/>
            <person name="Hur C.-G."/>
            <person name="Kang H.-Y."/>
            <person name="Kim D."/>
            <person name="Lee H.H."/>
            <person name="Park K.H."/>
            <person name="Park S.-H."/>
            <person name="Park H.-S."/>
            <person name="Lee H.K."/>
            <person name="Oh T.K."/>
            <person name="Kim J.F."/>
        </authorList>
    </citation>
    <scope>NUCLEOTIDE SEQUENCE [LARGE SCALE GENOMIC DNA]</scope>
    <source>
        <strain evidence="2 3">KCTC 2396</strain>
    </source>
</reference>
<dbReference type="STRING" id="349521.HCH_04492"/>
<protein>
    <submittedName>
        <fullName evidence="2">ABC-type transport system involved in resistance to organic solvents, permease component</fullName>
    </submittedName>
</protein>
<accession>Q2SDS9</accession>
<dbReference type="EMBL" id="CP000155">
    <property type="protein sequence ID" value="ABC31195.1"/>
    <property type="molecule type" value="Genomic_DNA"/>
</dbReference>